<dbReference type="Pfam" id="PF00072">
    <property type="entry name" value="Response_reg"/>
    <property type="match status" value="1"/>
</dbReference>
<sequence>MKILVVEDHPAICEVIALTLRARAHEVLFARDTDGALSLLETHRPDLAILDVTIPGWLDGYEICRYIRGHDGLHHTHVYMLTALDSAQYVQRGRQVGADRYFVKPFSPGEILLAIDELSATRTSGLVS</sequence>
<accession>A0A193GFH0</accession>
<dbReference type="Gene3D" id="3.40.50.2300">
    <property type="match status" value="1"/>
</dbReference>
<dbReference type="SUPFAM" id="SSF52172">
    <property type="entry name" value="CheY-like"/>
    <property type="match status" value="1"/>
</dbReference>
<dbReference type="AlphaFoldDB" id="A0A193GFH0"/>
<dbReference type="InterPro" id="IPR001789">
    <property type="entry name" value="Sig_transdc_resp-reg_receiver"/>
</dbReference>
<evidence type="ECO:0000313" key="4">
    <source>
        <dbReference type="EMBL" id="ANN78039.1"/>
    </source>
</evidence>
<dbReference type="SMART" id="SM00448">
    <property type="entry name" value="REC"/>
    <property type="match status" value="1"/>
</dbReference>
<dbReference type="PANTHER" id="PTHR44591:SF3">
    <property type="entry name" value="RESPONSE REGULATORY DOMAIN-CONTAINING PROTEIN"/>
    <property type="match status" value="1"/>
</dbReference>
<keyword evidence="5" id="KW-1185">Reference proteome</keyword>
<dbReference type="EMBL" id="CP016172">
    <property type="protein sequence ID" value="ANN78039.1"/>
    <property type="molecule type" value="Genomic_DNA"/>
</dbReference>
<organism evidence="4 5">
    <name type="scientific">Bordetella flabilis</name>
    <dbReference type="NCBI Taxonomy" id="463014"/>
    <lineage>
        <taxon>Bacteria</taxon>
        <taxon>Pseudomonadati</taxon>
        <taxon>Pseudomonadota</taxon>
        <taxon>Betaproteobacteria</taxon>
        <taxon>Burkholderiales</taxon>
        <taxon>Alcaligenaceae</taxon>
        <taxon>Bordetella</taxon>
    </lineage>
</organism>
<name>A0A193GFH0_9BORD</name>
<evidence type="ECO:0000259" key="3">
    <source>
        <dbReference type="PROSITE" id="PS50110"/>
    </source>
</evidence>
<dbReference type="PANTHER" id="PTHR44591">
    <property type="entry name" value="STRESS RESPONSE REGULATOR PROTEIN 1"/>
    <property type="match status" value="1"/>
</dbReference>
<dbReference type="STRING" id="463014.BAU07_13915"/>
<keyword evidence="1 2" id="KW-0597">Phosphoprotein</keyword>
<evidence type="ECO:0000313" key="5">
    <source>
        <dbReference type="Proteomes" id="UP000091926"/>
    </source>
</evidence>
<dbReference type="Proteomes" id="UP000091926">
    <property type="component" value="Chromosome"/>
</dbReference>
<reference evidence="4 5" key="1">
    <citation type="submission" date="2016-06" db="EMBL/GenBank/DDBJ databases">
        <title>Complete genome sequences of Bordetella bronchialis and Bordetella flabilis.</title>
        <authorList>
            <person name="LiPuma J.J."/>
            <person name="Spilker T."/>
        </authorList>
    </citation>
    <scope>NUCLEOTIDE SEQUENCE [LARGE SCALE GENOMIC DNA]</scope>
    <source>
        <strain evidence="4 5">AU10664</strain>
    </source>
</reference>
<dbReference type="PROSITE" id="PS50110">
    <property type="entry name" value="RESPONSE_REGULATORY"/>
    <property type="match status" value="1"/>
</dbReference>
<dbReference type="OrthoDB" id="9800897at2"/>
<evidence type="ECO:0000256" key="1">
    <source>
        <dbReference type="ARBA" id="ARBA00022553"/>
    </source>
</evidence>
<protein>
    <recommendedName>
        <fullName evidence="3">Response regulatory domain-containing protein</fullName>
    </recommendedName>
</protein>
<dbReference type="InterPro" id="IPR050595">
    <property type="entry name" value="Bact_response_regulator"/>
</dbReference>
<dbReference type="KEGG" id="bfz:BAU07_13915"/>
<evidence type="ECO:0000256" key="2">
    <source>
        <dbReference type="PROSITE-ProRule" id="PRU00169"/>
    </source>
</evidence>
<proteinExistence type="predicted"/>
<gene>
    <name evidence="4" type="ORF">BAU07_13915</name>
</gene>
<dbReference type="GO" id="GO:0000160">
    <property type="term" value="P:phosphorelay signal transduction system"/>
    <property type="evidence" value="ECO:0007669"/>
    <property type="project" value="InterPro"/>
</dbReference>
<feature type="modified residue" description="4-aspartylphosphate" evidence="2">
    <location>
        <position position="51"/>
    </location>
</feature>
<dbReference type="InterPro" id="IPR011006">
    <property type="entry name" value="CheY-like_superfamily"/>
</dbReference>
<dbReference type="RefSeq" id="WP_066658743.1">
    <property type="nucleotide sequence ID" value="NZ_CBCSCL010000001.1"/>
</dbReference>
<feature type="domain" description="Response regulatory" evidence="3">
    <location>
        <begin position="2"/>
        <end position="119"/>
    </location>
</feature>